<evidence type="ECO:0000256" key="7">
    <source>
        <dbReference type="ARBA" id="ARBA00023136"/>
    </source>
</evidence>
<dbReference type="InterPro" id="IPR017871">
    <property type="entry name" value="ABC_transporter-like_CS"/>
</dbReference>
<dbReference type="SUPFAM" id="SSF52540">
    <property type="entry name" value="P-loop containing nucleoside triphosphate hydrolases"/>
    <property type="match status" value="1"/>
</dbReference>
<dbReference type="Pfam" id="PF08352">
    <property type="entry name" value="oligo_HPY"/>
    <property type="match status" value="1"/>
</dbReference>
<evidence type="ECO:0000259" key="8">
    <source>
        <dbReference type="PROSITE" id="PS50893"/>
    </source>
</evidence>
<keyword evidence="7" id="KW-0472">Membrane</keyword>
<dbReference type="Gene3D" id="3.40.50.300">
    <property type="entry name" value="P-loop containing nucleotide triphosphate hydrolases"/>
    <property type="match status" value="1"/>
</dbReference>
<evidence type="ECO:0000256" key="3">
    <source>
        <dbReference type="ARBA" id="ARBA00022448"/>
    </source>
</evidence>
<dbReference type="NCBIfam" id="TIGR01727">
    <property type="entry name" value="oligo_HPY"/>
    <property type="match status" value="1"/>
</dbReference>
<dbReference type="Pfam" id="PF00005">
    <property type="entry name" value="ABC_tran"/>
    <property type="match status" value="1"/>
</dbReference>
<evidence type="ECO:0000256" key="4">
    <source>
        <dbReference type="ARBA" id="ARBA00022475"/>
    </source>
</evidence>
<keyword evidence="10" id="KW-1185">Reference proteome</keyword>
<evidence type="ECO:0000256" key="1">
    <source>
        <dbReference type="ARBA" id="ARBA00004417"/>
    </source>
</evidence>
<dbReference type="RefSeq" id="WP_378476591.1">
    <property type="nucleotide sequence ID" value="NZ_JBHUIW010000003.1"/>
</dbReference>
<dbReference type="InterPro" id="IPR003439">
    <property type="entry name" value="ABC_transporter-like_ATP-bd"/>
</dbReference>
<sequence length="343" mass="36543">MSTPPAGAPLVSVRNLTVDFVGTGKPVRAVAGVDLSLGAGEVVALLGESGSGKSVTLRALMRLLPEKRARIGGSLMVDGRDVTALSRQELARFRGGTVAMIFQEPGLAFDPVYRVGDQIAEAVVRHERVSHKAGRARALELFERVRIPSPERRLDNFPHEMSGGMRQRAMIALALACRPKVLLADEPTTALDATVQIQILLLLRELQREFGLAVIFVTHDIGVATEVADRIAVMYAGRIVERGACRDVIRAPAHPYTRGLLASRADHVFTKGARLETIPGAPPDLTALPPGCAFAPRCGHVLPDCTEAVPEEIETGATHVARCVLLRPTAITASDATDATAAA</sequence>
<dbReference type="CDD" id="cd03257">
    <property type="entry name" value="ABC_NikE_OppD_transporters"/>
    <property type="match status" value="1"/>
</dbReference>
<keyword evidence="3" id="KW-0813">Transport</keyword>
<protein>
    <submittedName>
        <fullName evidence="9">ABC transporter ATP-binding protein</fullName>
    </submittedName>
</protein>
<dbReference type="InterPro" id="IPR050388">
    <property type="entry name" value="ABC_Ni/Peptide_Import"/>
</dbReference>
<comment type="caution">
    <text evidence="9">The sequence shown here is derived from an EMBL/GenBank/DDBJ whole genome shotgun (WGS) entry which is preliminary data.</text>
</comment>
<comment type="subcellular location">
    <subcellularLocation>
        <location evidence="1">Cell inner membrane</location>
        <topology evidence="1">Peripheral membrane protein</topology>
    </subcellularLocation>
</comment>
<dbReference type="InterPro" id="IPR027417">
    <property type="entry name" value="P-loop_NTPase"/>
</dbReference>
<reference evidence="10" key="1">
    <citation type="journal article" date="2019" name="Int. J. Syst. Evol. Microbiol.">
        <title>The Global Catalogue of Microorganisms (GCM) 10K type strain sequencing project: providing services to taxonomists for standard genome sequencing and annotation.</title>
        <authorList>
            <consortium name="The Broad Institute Genomics Platform"/>
            <consortium name="The Broad Institute Genome Sequencing Center for Infectious Disease"/>
            <person name="Wu L."/>
            <person name="Ma J."/>
        </authorList>
    </citation>
    <scope>NUCLEOTIDE SEQUENCE [LARGE SCALE GENOMIC DNA]</scope>
    <source>
        <strain evidence="10">CGMCC 1.6774</strain>
    </source>
</reference>
<comment type="similarity">
    <text evidence="2">Belongs to the ABC transporter superfamily.</text>
</comment>
<dbReference type="PROSITE" id="PS50893">
    <property type="entry name" value="ABC_TRANSPORTER_2"/>
    <property type="match status" value="1"/>
</dbReference>
<organism evidence="9 10">
    <name type="scientific">Rhodoplanes azumiensis</name>
    <dbReference type="NCBI Taxonomy" id="1897628"/>
    <lineage>
        <taxon>Bacteria</taxon>
        <taxon>Pseudomonadati</taxon>
        <taxon>Pseudomonadota</taxon>
        <taxon>Alphaproteobacteria</taxon>
        <taxon>Hyphomicrobiales</taxon>
        <taxon>Nitrobacteraceae</taxon>
        <taxon>Rhodoplanes</taxon>
    </lineage>
</organism>
<accession>A0ABW5AG61</accession>
<dbReference type="EMBL" id="JBHUIW010000003">
    <property type="protein sequence ID" value="MFD2181407.1"/>
    <property type="molecule type" value="Genomic_DNA"/>
</dbReference>
<feature type="domain" description="ABC transporter" evidence="8">
    <location>
        <begin position="13"/>
        <end position="261"/>
    </location>
</feature>
<dbReference type="InterPro" id="IPR013563">
    <property type="entry name" value="Oligopep_ABC_C"/>
</dbReference>
<dbReference type="Proteomes" id="UP001597314">
    <property type="component" value="Unassembled WGS sequence"/>
</dbReference>
<dbReference type="PROSITE" id="PS00211">
    <property type="entry name" value="ABC_TRANSPORTER_1"/>
    <property type="match status" value="1"/>
</dbReference>
<dbReference type="InterPro" id="IPR003593">
    <property type="entry name" value="AAA+_ATPase"/>
</dbReference>
<dbReference type="PANTHER" id="PTHR43297:SF2">
    <property type="entry name" value="DIPEPTIDE TRANSPORT ATP-BINDING PROTEIN DPPD"/>
    <property type="match status" value="1"/>
</dbReference>
<evidence type="ECO:0000256" key="5">
    <source>
        <dbReference type="ARBA" id="ARBA00022741"/>
    </source>
</evidence>
<gene>
    <name evidence="9" type="ORF">ACFSOX_04525</name>
</gene>
<keyword evidence="6 9" id="KW-0067">ATP-binding</keyword>
<evidence type="ECO:0000256" key="2">
    <source>
        <dbReference type="ARBA" id="ARBA00005417"/>
    </source>
</evidence>
<evidence type="ECO:0000313" key="10">
    <source>
        <dbReference type="Proteomes" id="UP001597314"/>
    </source>
</evidence>
<dbReference type="PANTHER" id="PTHR43297">
    <property type="entry name" value="OLIGOPEPTIDE TRANSPORT ATP-BINDING PROTEIN APPD"/>
    <property type="match status" value="1"/>
</dbReference>
<evidence type="ECO:0000313" key="9">
    <source>
        <dbReference type="EMBL" id="MFD2181407.1"/>
    </source>
</evidence>
<dbReference type="SMART" id="SM00382">
    <property type="entry name" value="AAA"/>
    <property type="match status" value="1"/>
</dbReference>
<keyword evidence="5" id="KW-0547">Nucleotide-binding</keyword>
<dbReference type="GO" id="GO:0005524">
    <property type="term" value="F:ATP binding"/>
    <property type="evidence" value="ECO:0007669"/>
    <property type="project" value="UniProtKB-KW"/>
</dbReference>
<keyword evidence="4" id="KW-1003">Cell membrane</keyword>
<proteinExistence type="inferred from homology"/>
<name>A0ABW5AG61_9BRAD</name>
<evidence type="ECO:0000256" key="6">
    <source>
        <dbReference type="ARBA" id="ARBA00022840"/>
    </source>
</evidence>